<keyword evidence="1" id="KW-1133">Transmembrane helix</keyword>
<proteinExistence type="predicted"/>
<name>A0A5C3LHR6_9AGAR</name>
<sequence>MIKNMTTTAEHNGRGARRLPGLPQHIGIYKGHAQHDHSTGDVGICDWISTLSRGSFGLYINTNKVLVKIVNALGPMHGTHYTNILSTIIESAMLMLIFMTLMVATAFGVSPLYEIMATEALIQVQAIAVLWIVFQVTQGKAWGGNTSDKIT</sequence>
<keyword evidence="1" id="KW-0472">Membrane</keyword>
<dbReference type="EMBL" id="ML213683">
    <property type="protein sequence ID" value="TFK32185.1"/>
    <property type="molecule type" value="Genomic_DNA"/>
</dbReference>
<evidence type="ECO:0000313" key="3">
    <source>
        <dbReference type="Proteomes" id="UP000308652"/>
    </source>
</evidence>
<feature type="transmembrane region" description="Helical" evidence="1">
    <location>
        <begin position="84"/>
        <end position="109"/>
    </location>
</feature>
<evidence type="ECO:0000256" key="1">
    <source>
        <dbReference type="SAM" id="Phobius"/>
    </source>
</evidence>
<accession>A0A5C3LHR6</accession>
<protein>
    <submittedName>
        <fullName evidence="2">Uncharacterized protein</fullName>
    </submittedName>
</protein>
<keyword evidence="3" id="KW-1185">Reference proteome</keyword>
<feature type="transmembrane region" description="Helical" evidence="1">
    <location>
        <begin position="115"/>
        <end position="134"/>
    </location>
</feature>
<keyword evidence="1" id="KW-0812">Transmembrane</keyword>
<evidence type="ECO:0000313" key="2">
    <source>
        <dbReference type="EMBL" id="TFK32185.1"/>
    </source>
</evidence>
<organism evidence="2 3">
    <name type="scientific">Crucibulum laeve</name>
    <dbReference type="NCBI Taxonomy" id="68775"/>
    <lineage>
        <taxon>Eukaryota</taxon>
        <taxon>Fungi</taxon>
        <taxon>Dikarya</taxon>
        <taxon>Basidiomycota</taxon>
        <taxon>Agaricomycotina</taxon>
        <taxon>Agaricomycetes</taxon>
        <taxon>Agaricomycetidae</taxon>
        <taxon>Agaricales</taxon>
        <taxon>Agaricineae</taxon>
        <taxon>Nidulariaceae</taxon>
        <taxon>Crucibulum</taxon>
    </lineage>
</organism>
<gene>
    <name evidence="2" type="ORF">BDQ12DRAFT_671283</name>
</gene>
<reference evidence="2 3" key="1">
    <citation type="journal article" date="2019" name="Nat. Ecol. Evol.">
        <title>Megaphylogeny resolves global patterns of mushroom evolution.</title>
        <authorList>
            <person name="Varga T."/>
            <person name="Krizsan K."/>
            <person name="Foldi C."/>
            <person name="Dima B."/>
            <person name="Sanchez-Garcia M."/>
            <person name="Sanchez-Ramirez S."/>
            <person name="Szollosi G.J."/>
            <person name="Szarkandi J.G."/>
            <person name="Papp V."/>
            <person name="Albert L."/>
            <person name="Andreopoulos W."/>
            <person name="Angelini C."/>
            <person name="Antonin V."/>
            <person name="Barry K.W."/>
            <person name="Bougher N.L."/>
            <person name="Buchanan P."/>
            <person name="Buyck B."/>
            <person name="Bense V."/>
            <person name="Catcheside P."/>
            <person name="Chovatia M."/>
            <person name="Cooper J."/>
            <person name="Damon W."/>
            <person name="Desjardin D."/>
            <person name="Finy P."/>
            <person name="Geml J."/>
            <person name="Haridas S."/>
            <person name="Hughes K."/>
            <person name="Justo A."/>
            <person name="Karasinski D."/>
            <person name="Kautmanova I."/>
            <person name="Kiss B."/>
            <person name="Kocsube S."/>
            <person name="Kotiranta H."/>
            <person name="LaButti K.M."/>
            <person name="Lechner B.E."/>
            <person name="Liimatainen K."/>
            <person name="Lipzen A."/>
            <person name="Lukacs Z."/>
            <person name="Mihaltcheva S."/>
            <person name="Morgado L.N."/>
            <person name="Niskanen T."/>
            <person name="Noordeloos M.E."/>
            <person name="Ohm R.A."/>
            <person name="Ortiz-Santana B."/>
            <person name="Ovrebo C."/>
            <person name="Racz N."/>
            <person name="Riley R."/>
            <person name="Savchenko A."/>
            <person name="Shiryaev A."/>
            <person name="Soop K."/>
            <person name="Spirin V."/>
            <person name="Szebenyi C."/>
            <person name="Tomsovsky M."/>
            <person name="Tulloss R.E."/>
            <person name="Uehling J."/>
            <person name="Grigoriev I.V."/>
            <person name="Vagvolgyi C."/>
            <person name="Papp T."/>
            <person name="Martin F.M."/>
            <person name="Miettinen O."/>
            <person name="Hibbett D.S."/>
            <person name="Nagy L.G."/>
        </authorList>
    </citation>
    <scope>NUCLEOTIDE SEQUENCE [LARGE SCALE GENOMIC DNA]</scope>
    <source>
        <strain evidence="2 3">CBS 166.37</strain>
    </source>
</reference>
<dbReference type="AlphaFoldDB" id="A0A5C3LHR6"/>
<dbReference type="Proteomes" id="UP000308652">
    <property type="component" value="Unassembled WGS sequence"/>
</dbReference>